<dbReference type="EMBL" id="LR746272">
    <property type="protein sequence ID" value="CAA7402149.1"/>
    <property type="molecule type" value="Genomic_DNA"/>
</dbReference>
<keyword evidence="2" id="KW-1185">Reference proteome</keyword>
<evidence type="ECO:0000313" key="2">
    <source>
        <dbReference type="Proteomes" id="UP000663760"/>
    </source>
</evidence>
<accession>A0A7I8KWI6</accession>
<dbReference type="CDD" id="cd00303">
    <property type="entry name" value="retropepsin_like"/>
    <property type="match status" value="1"/>
</dbReference>
<dbReference type="PANTHER" id="PTHR33067">
    <property type="entry name" value="RNA-DIRECTED DNA POLYMERASE-RELATED"/>
    <property type="match status" value="1"/>
</dbReference>
<organism evidence="1 2">
    <name type="scientific">Spirodela intermedia</name>
    <name type="common">Intermediate duckweed</name>
    <dbReference type="NCBI Taxonomy" id="51605"/>
    <lineage>
        <taxon>Eukaryota</taxon>
        <taxon>Viridiplantae</taxon>
        <taxon>Streptophyta</taxon>
        <taxon>Embryophyta</taxon>
        <taxon>Tracheophyta</taxon>
        <taxon>Spermatophyta</taxon>
        <taxon>Magnoliopsida</taxon>
        <taxon>Liliopsida</taxon>
        <taxon>Araceae</taxon>
        <taxon>Lemnoideae</taxon>
        <taxon>Spirodela</taxon>
    </lineage>
</organism>
<protein>
    <submittedName>
        <fullName evidence="1">Uncharacterized protein</fullName>
    </submittedName>
</protein>
<gene>
    <name evidence="1" type="ORF">SI8410_09012827</name>
</gene>
<dbReference type="Proteomes" id="UP000663760">
    <property type="component" value="Chromosome 9"/>
</dbReference>
<evidence type="ECO:0000313" key="1">
    <source>
        <dbReference type="EMBL" id="CAA7402149.1"/>
    </source>
</evidence>
<dbReference type="AlphaFoldDB" id="A0A7I8KWI6"/>
<dbReference type="OrthoDB" id="674712at2759"/>
<dbReference type="SUPFAM" id="SSF50630">
    <property type="entry name" value="Acid proteases"/>
    <property type="match status" value="1"/>
</dbReference>
<proteinExistence type="predicted"/>
<dbReference type="Gene3D" id="2.40.70.10">
    <property type="entry name" value="Acid Proteases"/>
    <property type="match status" value="1"/>
</dbReference>
<reference evidence="1" key="1">
    <citation type="submission" date="2020-02" db="EMBL/GenBank/DDBJ databases">
        <authorList>
            <person name="Scholz U."/>
            <person name="Mascher M."/>
            <person name="Fiebig A."/>
        </authorList>
    </citation>
    <scope>NUCLEOTIDE SEQUENCE</scope>
</reference>
<dbReference type="InterPro" id="IPR021109">
    <property type="entry name" value="Peptidase_aspartic_dom_sf"/>
</dbReference>
<dbReference type="PANTHER" id="PTHR33067:SF9">
    <property type="entry name" value="RNA-DIRECTED DNA POLYMERASE"/>
    <property type="match status" value="1"/>
</dbReference>
<sequence length="192" mass="22217">MKPEIERDMTYRCLGNCIYAITKSINEKCLVDSYDKNEEGEQEKTLEKEEEKVELKEREKLERVKLSESVSSIRLNQILEKKKDLSAPLITCDIGGTHFSRSLLDSGASVNLMPKALYNKFKFEDIESVLLNLQLVDGSIKQPYGVLEDVMIKLEHYTFYVDFIVTNMKILDNWSRTLIILRRPFLATTKAI</sequence>
<name>A0A7I8KWI6_SPIIN</name>